<comment type="caution">
    <text evidence="7">Lacks conserved residue(s) required for the propagation of feature annotation.</text>
</comment>
<dbReference type="InterPro" id="IPR000652">
    <property type="entry name" value="Triosephosphate_isomerase"/>
</dbReference>
<proteinExistence type="inferred from homology"/>
<evidence type="ECO:0000256" key="1">
    <source>
        <dbReference type="ARBA" id="ARBA00004680"/>
    </source>
</evidence>
<comment type="subcellular location">
    <subcellularLocation>
        <location evidence="7 8">Cytoplasm</location>
    </subcellularLocation>
</comment>
<evidence type="ECO:0000256" key="3">
    <source>
        <dbReference type="ARBA" id="ARBA00022432"/>
    </source>
</evidence>
<dbReference type="PROSITE" id="PS00171">
    <property type="entry name" value="TIM_1"/>
    <property type="match status" value="1"/>
</dbReference>
<dbReference type="Gene3D" id="3.20.20.70">
    <property type="entry name" value="Aldolase class I"/>
    <property type="match status" value="1"/>
</dbReference>
<keyword evidence="6 7" id="KW-0413">Isomerase</keyword>
<dbReference type="NCBIfam" id="TIGR00419">
    <property type="entry name" value="tim"/>
    <property type="match status" value="1"/>
</dbReference>
<dbReference type="GO" id="GO:0006094">
    <property type="term" value="P:gluconeogenesis"/>
    <property type="evidence" value="ECO:0007669"/>
    <property type="project" value="UniProtKB-UniRule"/>
</dbReference>
<reference evidence="9 10" key="1">
    <citation type="submission" date="2016-11" db="EMBL/GenBank/DDBJ databases">
        <authorList>
            <person name="Jaros S."/>
            <person name="Januszkiewicz K."/>
            <person name="Wedrychowicz H."/>
        </authorList>
    </citation>
    <scope>NUCLEOTIDE SEQUENCE [LARGE SCALE GENOMIC DNA]</scope>
    <source>
        <strain evidence="9 10">DSM 19557</strain>
    </source>
</reference>
<comment type="pathway">
    <text evidence="1 7 8">Carbohydrate degradation; glycolysis; D-glyceraldehyde 3-phosphate from glycerone phosphate: step 1/1.</text>
</comment>
<keyword evidence="3 7" id="KW-0312">Gluconeogenesis</keyword>
<keyword evidence="10" id="KW-1185">Reference proteome</keyword>
<evidence type="ECO:0000313" key="10">
    <source>
        <dbReference type="Proteomes" id="UP000189810"/>
    </source>
</evidence>
<evidence type="ECO:0000256" key="6">
    <source>
        <dbReference type="ARBA" id="ARBA00023235"/>
    </source>
</evidence>
<keyword evidence="5 7" id="KW-0324">Glycolysis</keyword>
<organism evidence="9 10">
    <name type="scientific">Thermocrinis minervae</name>
    <dbReference type="NCBI Taxonomy" id="381751"/>
    <lineage>
        <taxon>Bacteria</taxon>
        <taxon>Pseudomonadati</taxon>
        <taxon>Aquificota</taxon>
        <taxon>Aquificia</taxon>
        <taxon>Aquificales</taxon>
        <taxon>Aquificaceae</taxon>
        <taxon>Thermocrinis</taxon>
    </lineage>
</organism>
<comment type="catalytic activity">
    <reaction evidence="7 8">
        <text>D-glyceraldehyde 3-phosphate = dihydroxyacetone phosphate</text>
        <dbReference type="Rhea" id="RHEA:18585"/>
        <dbReference type="ChEBI" id="CHEBI:57642"/>
        <dbReference type="ChEBI" id="CHEBI:59776"/>
        <dbReference type="EC" id="5.3.1.1"/>
    </reaction>
</comment>
<evidence type="ECO:0000256" key="8">
    <source>
        <dbReference type="RuleBase" id="RU363013"/>
    </source>
</evidence>
<dbReference type="InterPro" id="IPR022896">
    <property type="entry name" value="TrioseP_Isoase_bac/euk"/>
</dbReference>
<evidence type="ECO:0000313" key="9">
    <source>
        <dbReference type="EMBL" id="SHK51274.1"/>
    </source>
</evidence>
<sequence>MKLICANWKMNKTTKDTREYINKFLPLVEGVKDREIVLFPPFTSLCVAKELLENTNVKLGAQNCHYEDKGAFTGEVSLDMLVDLDVSYVIVGHSERRWIFGESDELINRKVVACLKKGVRPILCVGERLEEREANLTFKVVETQIRLALSGVEEYVDQIDIAYEPVWAIGSGNPATPEDAQVVHRFIKDLIHSIAPKSEGKFRVLYGGSVNPENASEFMKMPDIDGLLVGTASLNPDSFAKIVKSF</sequence>
<feature type="binding site" evidence="7">
    <location>
        <position position="209"/>
    </location>
    <ligand>
        <name>substrate</name>
    </ligand>
</feature>
<dbReference type="RefSeq" id="WP_079654375.1">
    <property type="nucleotide sequence ID" value="NZ_LT670846.1"/>
</dbReference>
<keyword evidence="4 7" id="KW-0963">Cytoplasm</keyword>
<dbReference type="UniPathway" id="UPA00138"/>
<dbReference type="PANTHER" id="PTHR21139">
    <property type="entry name" value="TRIOSEPHOSPHATE ISOMERASE"/>
    <property type="match status" value="1"/>
</dbReference>
<dbReference type="OrthoDB" id="9809429at2"/>
<dbReference type="CDD" id="cd00311">
    <property type="entry name" value="TIM"/>
    <property type="match status" value="1"/>
</dbReference>
<dbReference type="EMBL" id="LT670846">
    <property type="protein sequence ID" value="SHK51274.1"/>
    <property type="molecule type" value="Genomic_DNA"/>
</dbReference>
<dbReference type="GO" id="GO:0019563">
    <property type="term" value="P:glycerol catabolic process"/>
    <property type="evidence" value="ECO:0007669"/>
    <property type="project" value="TreeGrafter"/>
</dbReference>
<dbReference type="InterPro" id="IPR035990">
    <property type="entry name" value="TIM_sf"/>
</dbReference>
<dbReference type="GO" id="GO:0006096">
    <property type="term" value="P:glycolytic process"/>
    <property type="evidence" value="ECO:0007669"/>
    <property type="project" value="UniProtKB-UniRule"/>
</dbReference>
<dbReference type="InterPro" id="IPR020861">
    <property type="entry name" value="Triosephosphate_isomerase_AS"/>
</dbReference>
<dbReference type="GO" id="GO:0005829">
    <property type="term" value="C:cytosol"/>
    <property type="evidence" value="ECO:0007669"/>
    <property type="project" value="TreeGrafter"/>
</dbReference>
<dbReference type="GO" id="GO:0004807">
    <property type="term" value="F:triose-phosphate isomerase activity"/>
    <property type="evidence" value="ECO:0007669"/>
    <property type="project" value="UniProtKB-UniRule"/>
</dbReference>
<comment type="similarity">
    <text evidence="2 7 8">Belongs to the triosephosphate isomerase family.</text>
</comment>
<dbReference type="SUPFAM" id="SSF51351">
    <property type="entry name" value="Triosephosphate isomerase (TIM)"/>
    <property type="match status" value="1"/>
</dbReference>
<dbReference type="InterPro" id="IPR013785">
    <property type="entry name" value="Aldolase_TIM"/>
</dbReference>
<comment type="subunit">
    <text evidence="7 8">Homodimer.</text>
</comment>
<feature type="binding site" evidence="7">
    <location>
        <position position="170"/>
    </location>
    <ligand>
        <name>substrate</name>
    </ligand>
</feature>
<dbReference type="PROSITE" id="PS51440">
    <property type="entry name" value="TIM_2"/>
    <property type="match status" value="1"/>
</dbReference>
<evidence type="ECO:0000256" key="2">
    <source>
        <dbReference type="ARBA" id="ARBA00007422"/>
    </source>
</evidence>
<dbReference type="Pfam" id="PF00121">
    <property type="entry name" value="TIM"/>
    <property type="match status" value="1"/>
</dbReference>
<feature type="active site" description="Proton acceptor" evidence="7">
    <location>
        <position position="164"/>
    </location>
</feature>
<evidence type="ECO:0000256" key="5">
    <source>
        <dbReference type="ARBA" id="ARBA00023152"/>
    </source>
</evidence>
<feature type="active site" description="Electrophile" evidence="7">
    <location>
        <position position="93"/>
    </location>
</feature>
<dbReference type="Proteomes" id="UP000189810">
    <property type="component" value="Chromosome I"/>
</dbReference>
<dbReference type="AlphaFoldDB" id="A0A1M6T2W1"/>
<protein>
    <recommendedName>
        <fullName evidence="7 8">Triosephosphate isomerase</fullName>
        <shortName evidence="7">TIM</shortName>
        <shortName evidence="7">TPI</shortName>
        <ecNumber evidence="7 8">5.3.1.1</ecNumber>
    </recommendedName>
    <alternativeName>
        <fullName evidence="7">Triose-phosphate isomerase</fullName>
    </alternativeName>
</protein>
<dbReference type="EC" id="5.3.1.1" evidence="7 8"/>
<comment type="pathway">
    <text evidence="7 8">Carbohydrate biosynthesis; gluconeogenesis.</text>
</comment>
<accession>A0A1M6T2W1</accession>
<dbReference type="FunFam" id="3.20.20.70:FF:000016">
    <property type="entry name" value="Triosephosphate isomerase"/>
    <property type="match status" value="1"/>
</dbReference>
<dbReference type="STRING" id="381751.SAMN05444391_1277"/>
<dbReference type="UniPathway" id="UPA00109">
    <property type="reaction ID" value="UER00189"/>
</dbReference>
<evidence type="ECO:0000256" key="7">
    <source>
        <dbReference type="HAMAP-Rule" id="MF_00147"/>
    </source>
</evidence>
<comment type="function">
    <text evidence="7">Involved in the gluconeogenesis. Catalyzes stereospecifically the conversion of dihydroxyacetone phosphate (DHAP) to D-glyceraldehyde-3-phosphate (G3P).</text>
</comment>
<name>A0A1M6T2W1_9AQUI</name>
<dbReference type="GO" id="GO:0046166">
    <property type="term" value="P:glyceraldehyde-3-phosphate biosynthetic process"/>
    <property type="evidence" value="ECO:0007669"/>
    <property type="project" value="TreeGrafter"/>
</dbReference>
<evidence type="ECO:0000256" key="4">
    <source>
        <dbReference type="ARBA" id="ARBA00022490"/>
    </source>
</evidence>
<feature type="binding site" evidence="7">
    <location>
        <begin position="7"/>
        <end position="9"/>
    </location>
    <ligand>
        <name>substrate</name>
    </ligand>
</feature>
<dbReference type="PANTHER" id="PTHR21139:SF42">
    <property type="entry name" value="TRIOSEPHOSPHATE ISOMERASE"/>
    <property type="match status" value="1"/>
</dbReference>
<dbReference type="HAMAP" id="MF_00147_B">
    <property type="entry name" value="TIM_B"/>
    <property type="match status" value="1"/>
</dbReference>
<gene>
    <name evidence="7" type="primary">tpiA</name>
    <name evidence="9" type="ORF">SAMN05444391_1277</name>
</gene>